<dbReference type="Gene3D" id="3.40.50.1820">
    <property type="entry name" value="alpha/beta hydrolase"/>
    <property type="match status" value="1"/>
</dbReference>
<comment type="caution">
    <text evidence="2">The sequence shown here is derived from an EMBL/GenBank/DDBJ whole genome shotgun (WGS) entry which is preliminary data.</text>
</comment>
<protein>
    <submittedName>
        <fullName evidence="2">Carboxymethylenebutenolidase</fullName>
    </submittedName>
</protein>
<dbReference type="SUPFAM" id="SSF53474">
    <property type="entry name" value="alpha/beta-Hydrolases"/>
    <property type="match status" value="1"/>
</dbReference>
<dbReference type="EMBL" id="AUZY01008880">
    <property type="protein sequence ID" value="EQD44529.1"/>
    <property type="molecule type" value="Genomic_DNA"/>
</dbReference>
<gene>
    <name evidence="2" type="ORF">B1B_13488</name>
</gene>
<feature type="non-terminal residue" evidence="2">
    <location>
        <position position="148"/>
    </location>
</feature>
<dbReference type="InterPro" id="IPR051049">
    <property type="entry name" value="Dienelactone_hydrolase-like"/>
</dbReference>
<sequence length="148" mass="15983">MAVDLYGGRTAQSLEGALAMQGALTEAHVLAMLDRARGEVSARLDPGARVGAIGFSMGGGYALLGACRLPFDFCIDSYGRIEHPQEVNGLRGPLLLILASDDEKVTGWAFSALLPALNHAKRRVDVQVYPQVRHAFQRPGWEGHEDRA</sequence>
<dbReference type="PANTHER" id="PTHR46623">
    <property type="entry name" value="CARBOXYMETHYLENEBUTENOLIDASE-RELATED"/>
    <property type="match status" value="1"/>
</dbReference>
<organism evidence="2">
    <name type="scientific">mine drainage metagenome</name>
    <dbReference type="NCBI Taxonomy" id="410659"/>
    <lineage>
        <taxon>unclassified sequences</taxon>
        <taxon>metagenomes</taxon>
        <taxon>ecological metagenomes</taxon>
    </lineage>
</organism>
<dbReference type="AlphaFoldDB" id="T1AUZ3"/>
<dbReference type="Pfam" id="PF01738">
    <property type="entry name" value="DLH"/>
    <property type="match status" value="1"/>
</dbReference>
<reference evidence="2" key="1">
    <citation type="submission" date="2013-08" db="EMBL/GenBank/DDBJ databases">
        <authorList>
            <person name="Mendez C."/>
            <person name="Richter M."/>
            <person name="Ferrer M."/>
            <person name="Sanchez J."/>
        </authorList>
    </citation>
    <scope>NUCLEOTIDE SEQUENCE</scope>
</reference>
<accession>T1AUZ3</accession>
<name>T1AUZ3_9ZZZZ</name>
<dbReference type="PANTHER" id="PTHR46623:SF6">
    <property type="entry name" value="ALPHA_BETA-HYDROLASES SUPERFAMILY PROTEIN"/>
    <property type="match status" value="1"/>
</dbReference>
<dbReference type="InterPro" id="IPR002925">
    <property type="entry name" value="Dienelactn_hydro"/>
</dbReference>
<dbReference type="GO" id="GO:0016787">
    <property type="term" value="F:hydrolase activity"/>
    <property type="evidence" value="ECO:0007669"/>
    <property type="project" value="InterPro"/>
</dbReference>
<evidence type="ECO:0000313" key="2">
    <source>
        <dbReference type="EMBL" id="EQD44529.1"/>
    </source>
</evidence>
<evidence type="ECO:0000259" key="1">
    <source>
        <dbReference type="Pfam" id="PF01738"/>
    </source>
</evidence>
<reference evidence="2" key="2">
    <citation type="journal article" date="2014" name="ISME J.">
        <title>Microbial stratification in low pH oxic and suboxic macroscopic growths along an acid mine drainage.</title>
        <authorList>
            <person name="Mendez-Garcia C."/>
            <person name="Mesa V."/>
            <person name="Sprenger R.R."/>
            <person name="Richter M."/>
            <person name="Diez M.S."/>
            <person name="Solano J."/>
            <person name="Bargiela R."/>
            <person name="Golyshina O.V."/>
            <person name="Manteca A."/>
            <person name="Ramos J.L."/>
            <person name="Gallego J.R."/>
            <person name="Llorente I."/>
            <person name="Martins Dos Santos V.A."/>
            <person name="Jensen O.N."/>
            <person name="Pelaez A.I."/>
            <person name="Sanchez J."/>
            <person name="Ferrer M."/>
        </authorList>
    </citation>
    <scope>NUCLEOTIDE SEQUENCE</scope>
</reference>
<proteinExistence type="predicted"/>
<dbReference type="InterPro" id="IPR029058">
    <property type="entry name" value="AB_hydrolase_fold"/>
</dbReference>
<feature type="domain" description="Dienelactone hydrolase" evidence="1">
    <location>
        <begin position="4"/>
        <end position="142"/>
    </location>
</feature>